<sequence length="311" mass="33646">MTILSFKNKPNRRKKFFFKKKSFFRSNMPCGAQPRPFLVASVAKPALPGQGWISLTRKLMRKRILECWSAQSAEPRSLGLQSPHSGRPRIEPLLEEHSLSQPLIWLHTTLGCLVWPARSLSMQPARIRTLTRNKEATLADTHSSPHNGPQVPSPQPLGCPAQPTLTAPSHQLLAHNAHSQPSFSQPTIQPLARSPKVPFIVGSLPQQSQGVPNGPGAVWSRSVHSDVPLGGWATASPPIGLVGVPVPTRHALRANAACPTAWASCGPKLPVPAICAPKHGLMAGDQPHLRAMPPPIEPAWLGKQKGRDACL</sequence>
<feature type="region of interest" description="Disordered" evidence="1">
    <location>
        <begin position="137"/>
        <end position="165"/>
    </location>
</feature>
<dbReference type="Proteomes" id="UP000026915">
    <property type="component" value="Chromosome 6"/>
</dbReference>
<organism evidence="2 3">
    <name type="scientific">Theobroma cacao</name>
    <name type="common">Cacao</name>
    <name type="synonym">Cocoa</name>
    <dbReference type="NCBI Taxonomy" id="3641"/>
    <lineage>
        <taxon>Eukaryota</taxon>
        <taxon>Viridiplantae</taxon>
        <taxon>Streptophyta</taxon>
        <taxon>Embryophyta</taxon>
        <taxon>Tracheophyta</taxon>
        <taxon>Spermatophyta</taxon>
        <taxon>Magnoliopsida</taxon>
        <taxon>eudicotyledons</taxon>
        <taxon>Gunneridae</taxon>
        <taxon>Pentapetalae</taxon>
        <taxon>rosids</taxon>
        <taxon>malvids</taxon>
        <taxon>Malvales</taxon>
        <taxon>Malvaceae</taxon>
        <taxon>Byttnerioideae</taxon>
        <taxon>Theobroma</taxon>
    </lineage>
</organism>
<dbReference type="HOGENOM" id="CLU_895479_0_0_1"/>
<dbReference type="Gramene" id="EOY26439">
    <property type="protein sequence ID" value="EOY26439"/>
    <property type="gene ID" value="TCM_028057"/>
</dbReference>
<keyword evidence="3" id="KW-1185">Reference proteome</keyword>
<dbReference type="EMBL" id="CM001884">
    <property type="protein sequence ID" value="EOY26439.1"/>
    <property type="molecule type" value="Genomic_DNA"/>
</dbReference>
<dbReference type="InParanoid" id="A0A061GHA7"/>
<gene>
    <name evidence="2" type="ORF">TCM_028057</name>
</gene>
<name>A0A061GHA7_THECC</name>
<accession>A0A061GHA7</accession>
<reference evidence="2 3" key="1">
    <citation type="journal article" date="2013" name="Genome Biol.">
        <title>The genome sequence of the most widely cultivated cacao type and its use to identify candidate genes regulating pod color.</title>
        <authorList>
            <person name="Motamayor J.C."/>
            <person name="Mockaitis K."/>
            <person name="Schmutz J."/>
            <person name="Haiminen N."/>
            <person name="Iii D.L."/>
            <person name="Cornejo O."/>
            <person name="Findley S.D."/>
            <person name="Zheng P."/>
            <person name="Utro F."/>
            <person name="Royaert S."/>
            <person name="Saski C."/>
            <person name="Jenkins J."/>
            <person name="Podicheti R."/>
            <person name="Zhao M."/>
            <person name="Scheffler B.E."/>
            <person name="Stack J.C."/>
            <person name="Feltus F.A."/>
            <person name="Mustiga G.M."/>
            <person name="Amores F."/>
            <person name="Phillips W."/>
            <person name="Marelli J.P."/>
            <person name="May G.D."/>
            <person name="Shapiro H."/>
            <person name="Ma J."/>
            <person name="Bustamante C.D."/>
            <person name="Schnell R.J."/>
            <person name="Main D."/>
            <person name="Gilbert D."/>
            <person name="Parida L."/>
            <person name="Kuhn D.N."/>
        </authorList>
    </citation>
    <scope>NUCLEOTIDE SEQUENCE [LARGE SCALE GENOMIC DNA]</scope>
    <source>
        <strain evidence="3">cv. Matina 1-6</strain>
    </source>
</reference>
<dbReference type="AlphaFoldDB" id="A0A061GHA7"/>
<evidence type="ECO:0000256" key="1">
    <source>
        <dbReference type="SAM" id="MobiDB-lite"/>
    </source>
</evidence>
<evidence type="ECO:0000313" key="3">
    <source>
        <dbReference type="Proteomes" id="UP000026915"/>
    </source>
</evidence>
<protein>
    <submittedName>
        <fullName evidence="2">Uncharacterized protein</fullName>
    </submittedName>
</protein>
<proteinExistence type="predicted"/>
<evidence type="ECO:0000313" key="2">
    <source>
        <dbReference type="EMBL" id="EOY26439.1"/>
    </source>
</evidence>